<evidence type="ECO:0000256" key="1">
    <source>
        <dbReference type="SAM" id="Phobius"/>
    </source>
</evidence>
<dbReference type="EMBL" id="KM017070">
    <property type="protein sequence ID" value="AJW29317.1"/>
    <property type="molecule type" value="Genomic_DNA"/>
</dbReference>
<proteinExistence type="predicted"/>
<keyword evidence="2" id="KW-0614">Plasmid</keyword>
<reference evidence="2" key="1">
    <citation type="submission" date="2014-06" db="EMBL/GenBank/DDBJ databases">
        <title>Molecular and ecological studies on carbamate pesticide degrading bacteria isolated from agricultural soils.</title>
        <authorList>
            <person name="Kim D.-U."/>
            <person name="Ka J.-O."/>
        </authorList>
    </citation>
    <scope>NUCLEOTIDE SEQUENCE</scope>
    <source>
        <strain evidence="2">NS2</strain>
        <plasmid evidence="2">201</plasmid>
    </source>
</reference>
<geneLocation type="plasmid" evidence="2">
    <name>201</name>
</geneLocation>
<evidence type="ECO:0000313" key="2">
    <source>
        <dbReference type="EMBL" id="AJW29317.1"/>
    </source>
</evidence>
<sequence length="56" mass="6273">MPLIDTALMTTDEQLSKPLEAFHEDHGHIFRAPVKSLLVLLAFPFVAVGALWWLVS</sequence>
<gene>
    <name evidence="2" type="ORF">plasmid201_129</name>
</gene>
<accession>A0A0D4ZYH0</accession>
<protein>
    <submittedName>
        <fullName evidence="2">Uncharacterized protein</fullName>
    </submittedName>
</protein>
<dbReference type="AlphaFoldDB" id="A0A0D4ZYH0"/>
<keyword evidence="1" id="KW-0812">Transmembrane</keyword>
<feature type="transmembrane region" description="Helical" evidence="1">
    <location>
        <begin position="37"/>
        <end position="55"/>
    </location>
</feature>
<keyword evidence="1" id="KW-0472">Membrane</keyword>
<organism evidence="2">
    <name type="scientific">Sphingomonas sp. NS2</name>
    <dbReference type="NCBI Taxonomy" id="908605"/>
    <lineage>
        <taxon>Bacteria</taxon>
        <taxon>Pseudomonadati</taxon>
        <taxon>Pseudomonadota</taxon>
        <taxon>Alphaproteobacteria</taxon>
        <taxon>Sphingomonadales</taxon>
        <taxon>Sphingomonadaceae</taxon>
        <taxon>Sphingomonas</taxon>
    </lineage>
</organism>
<keyword evidence="1" id="KW-1133">Transmembrane helix</keyword>
<name>A0A0D4ZYH0_9SPHN</name>